<keyword evidence="4" id="KW-1185">Reference proteome</keyword>
<dbReference type="RefSeq" id="WP_197744248.1">
    <property type="nucleotide sequence ID" value="NZ_LR778175.1"/>
</dbReference>
<dbReference type="KEGG" id="ntg:NSCAC_1590"/>
<keyword evidence="1" id="KW-0812">Transmembrane</keyword>
<evidence type="ECO:0000313" key="4">
    <source>
        <dbReference type="Proteomes" id="UP000516072"/>
    </source>
</evidence>
<dbReference type="Proteomes" id="UP000516072">
    <property type="component" value="Chromosome"/>
</dbReference>
<keyword evidence="1" id="KW-1133">Transmembrane helix</keyword>
<evidence type="ECO:0000313" key="3">
    <source>
        <dbReference type="EMBL" id="CAB1277278.1"/>
    </source>
</evidence>
<protein>
    <submittedName>
        <fullName evidence="3">CHRD domain containing protein</fullName>
    </submittedName>
</protein>
<feature type="transmembrane region" description="Helical" evidence="1">
    <location>
        <begin position="6"/>
        <end position="29"/>
    </location>
</feature>
<dbReference type="SMART" id="SM00754">
    <property type="entry name" value="CHRD"/>
    <property type="match status" value="1"/>
</dbReference>
<accession>A0A7G1QBK7</accession>
<sequence>MKGLCVLLGPIFNIAFIGFLLILSINLTLVSQAQSATKKDLTPSPGDKIFKFFLSSDQEVPTNNSQVAYCTALLKKNQITFTVTCNHNVTSPTVAHIHKSPPETDRSIIVMPFETAENPIEQTFTLTQNITNELLSGNLYINVHSIKFPNGEIRGQIKN</sequence>
<evidence type="ECO:0000259" key="2">
    <source>
        <dbReference type="PROSITE" id="PS50933"/>
    </source>
</evidence>
<evidence type="ECO:0000256" key="1">
    <source>
        <dbReference type="SAM" id="Phobius"/>
    </source>
</evidence>
<dbReference type="InterPro" id="IPR010895">
    <property type="entry name" value="CHRD"/>
</dbReference>
<reference evidence="3 4" key="1">
    <citation type="submission" date="2020-03" db="EMBL/GenBank/DDBJ databases">
        <authorList>
            <person name="Picone N."/>
        </authorList>
    </citation>
    <scope>NUCLEOTIDE SEQUENCE [LARGE SCALE GENOMIC DNA]</scope>
    <source>
        <strain evidence="3">NSCAC1</strain>
    </source>
</reference>
<proteinExistence type="predicted"/>
<gene>
    <name evidence="3" type="ORF">NSCAC_1590</name>
</gene>
<dbReference type="PROSITE" id="PS50933">
    <property type="entry name" value="CHRD"/>
    <property type="match status" value="1"/>
</dbReference>
<keyword evidence="1" id="KW-0472">Membrane</keyword>
<name>A0A7G1QBK7_9GAMM</name>
<feature type="domain" description="CHRD" evidence="2">
    <location>
        <begin position="46"/>
        <end position="159"/>
    </location>
</feature>
<dbReference type="AlphaFoldDB" id="A0A7G1QBK7"/>
<dbReference type="EMBL" id="LR778175">
    <property type="protein sequence ID" value="CAB1277278.1"/>
    <property type="molecule type" value="Genomic_DNA"/>
</dbReference>
<dbReference type="Pfam" id="PF07452">
    <property type="entry name" value="CHRD"/>
    <property type="match status" value="1"/>
</dbReference>
<organism evidence="3 4">
    <name type="scientific">Candidatus Nitrosacidococcus tergens</name>
    <dbReference type="NCBI Taxonomy" id="553981"/>
    <lineage>
        <taxon>Bacteria</taxon>
        <taxon>Pseudomonadati</taxon>
        <taxon>Pseudomonadota</taxon>
        <taxon>Gammaproteobacteria</taxon>
        <taxon>Chromatiales</taxon>
        <taxon>Chromatiaceae</taxon>
        <taxon>Candidatus Nitrosacidococcus</taxon>
    </lineage>
</organism>